<name>A0A919P0T6_9ACTN</name>
<dbReference type="AlphaFoldDB" id="A0A919P0T6"/>
<feature type="region of interest" description="Disordered" evidence="1">
    <location>
        <begin position="1"/>
        <end position="48"/>
    </location>
</feature>
<evidence type="ECO:0000256" key="1">
    <source>
        <dbReference type="SAM" id="MobiDB-lite"/>
    </source>
</evidence>
<dbReference type="Proteomes" id="UP000623608">
    <property type="component" value="Unassembled WGS sequence"/>
</dbReference>
<proteinExistence type="predicted"/>
<keyword evidence="3" id="KW-1185">Reference proteome</keyword>
<organism evidence="2 3">
    <name type="scientific">Paractinoplanes tereljensis</name>
    <dbReference type="NCBI Taxonomy" id="571912"/>
    <lineage>
        <taxon>Bacteria</taxon>
        <taxon>Bacillati</taxon>
        <taxon>Actinomycetota</taxon>
        <taxon>Actinomycetes</taxon>
        <taxon>Micromonosporales</taxon>
        <taxon>Micromonosporaceae</taxon>
        <taxon>Paractinoplanes</taxon>
    </lineage>
</organism>
<protein>
    <submittedName>
        <fullName evidence="2">Uncharacterized protein</fullName>
    </submittedName>
</protein>
<gene>
    <name evidence="2" type="ORF">Ate02nite_95470</name>
</gene>
<dbReference type="EMBL" id="BOMY01000064">
    <property type="protein sequence ID" value="GIF26817.1"/>
    <property type="molecule type" value="Genomic_DNA"/>
</dbReference>
<sequence>MPPQGELQRSDRDRARQDPDRLDGGEQVGDPALDEGDAVPTMSAGSVQ</sequence>
<dbReference type="RefSeq" id="WP_203814604.1">
    <property type="nucleotide sequence ID" value="NZ_BOMY01000064.1"/>
</dbReference>
<comment type="caution">
    <text evidence="2">The sequence shown here is derived from an EMBL/GenBank/DDBJ whole genome shotgun (WGS) entry which is preliminary data.</text>
</comment>
<evidence type="ECO:0000313" key="2">
    <source>
        <dbReference type="EMBL" id="GIF26817.1"/>
    </source>
</evidence>
<reference evidence="2" key="1">
    <citation type="submission" date="2021-01" db="EMBL/GenBank/DDBJ databases">
        <title>Whole genome shotgun sequence of Actinoplanes tereljensis NBRC 105297.</title>
        <authorList>
            <person name="Komaki H."/>
            <person name="Tamura T."/>
        </authorList>
    </citation>
    <scope>NUCLEOTIDE SEQUENCE</scope>
    <source>
        <strain evidence="2">NBRC 105297</strain>
    </source>
</reference>
<accession>A0A919P0T6</accession>
<feature type="compositionally biased region" description="Basic and acidic residues" evidence="1">
    <location>
        <begin position="8"/>
        <end position="24"/>
    </location>
</feature>
<evidence type="ECO:0000313" key="3">
    <source>
        <dbReference type="Proteomes" id="UP000623608"/>
    </source>
</evidence>